<dbReference type="InterPro" id="IPR041698">
    <property type="entry name" value="Methyltransf_25"/>
</dbReference>
<sequence length="159" mass="18564">MLNWYDLPTYYDVSFSYEMSDELAFLKEVFKKYSNSPQPKLLEPACGTGRLMIPLIREGFDCSGFDLNRNALLYLEEKLDRNQLHANVFYDDMINFKTDGNYDGIYCTVDTFRHLLTEKEAKQHLVSSTKALKKDGIYVLGLHLLSKEKKIDRLTRWTA</sequence>
<evidence type="ECO:0000313" key="2">
    <source>
        <dbReference type="EMBL" id="SVC40457.1"/>
    </source>
</evidence>
<dbReference type="Pfam" id="PF13649">
    <property type="entry name" value="Methyltransf_25"/>
    <property type="match status" value="1"/>
</dbReference>
<reference evidence="2" key="1">
    <citation type="submission" date="2018-05" db="EMBL/GenBank/DDBJ databases">
        <authorList>
            <person name="Lanie J.A."/>
            <person name="Ng W.-L."/>
            <person name="Kazmierczak K.M."/>
            <person name="Andrzejewski T.M."/>
            <person name="Davidsen T.M."/>
            <person name="Wayne K.J."/>
            <person name="Tettelin H."/>
            <person name="Glass J.I."/>
            <person name="Rusch D."/>
            <person name="Podicherti R."/>
            <person name="Tsui H.-C.T."/>
            <person name="Winkler M.E."/>
        </authorList>
    </citation>
    <scope>NUCLEOTIDE SEQUENCE</scope>
</reference>
<dbReference type="EMBL" id="UINC01089397">
    <property type="protein sequence ID" value="SVC40457.1"/>
    <property type="molecule type" value="Genomic_DNA"/>
</dbReference>
<organism evidence="2">
    <name type="scientific">marine metagenome</name>
    <dbReference type="NCBI Taxonomy" id="408172"/>
    <lineage>
        <taxon>unclassified sequences</taxon>
        <taxon>metagenomes</taxon>
        <taxon>ecological metagenomes</taxon>
    </lineage>
</organism>
<gene>
    <name evidence="2" type="ORF">METZ01_LOCUS293311</name>
</gene>
<accession>A0A382LYL4</accession>
<feature type="domain" description="Methyltransferase" evidence="1">
    <location>
        <begin position="42"/>
        <end position="136"/>
    </location>
</feature>
<dbReference type="CDD" id="cd02440">
    <property type="entry name" value="AdoMet_MTases"/>
    <property type="match status" value="1"/>
</dbReference>
<name>A0A382LYL4_9ZZZZ</name>
<dbReference type="SUPFAM" id="SSF53335">
    <property type="entry name" value="S-adenosyl-L-methionine-dependent methyltransferases"/>
    <property type="match status" value="1"/>
</dbReference>
<dbReference type="AlphaFoldDB" id="A0A382LYL4"/>
<feature type="non-terminal residue" evidence="2">
    <location>
        <position position="159"/>
    </location>
</feature>
<dbReference type="InterPro" id="IPR029063">
    <property type="entry name" value="SAM-dependent_MTases_sf"/>
</dbReference>
<evidence type="ECO:0000259" key="1">
    <source>
        <dbReference type="Pfam" id="PF13649"/>
    </source>
</evidence>
<protein>
    <recommendedName>
        <fullName evidence="1">Methyltransferase domain-containing protein</fullName>
    </recommendedName>
</protein>
<proteinExistence type="predicted"/>
<dbReference type="Gene3D" id="3.40.50.150">
    <property type="entry name" value="Vaccinia Virus protein VP39"/>
    <property type="match status" value="1"/>
</dbReference>